<dbReference type="Proteomes" id="UP000004947">
    <property type="component" value="Unassembled WGS sequence"/>
</dbReference>
<dbReference type="OrthoDB" id="9804482at2"/>
<reference evidence="7 8" key="1">
    <citation type="journal article" date="2010" name="J. Bacteriol.">
        <title>Genome sequence of Lentisphaera araneosa HTCC2155T, the type species of the order Lentisphaerales in the phylum Lentisphaerae.</title>
        <authorList>
            <person name="Thrash J.C."/>
            <person name="Cho J.C."/>
            <person name="Vergin K.L."/>
            <person name="Morris R.M."/>
            <person name="Giovannoni S.J."/>
        </authorList>
    </citation>
    <scope>NUCLEOTIDE SEQUENCE [LARGE SCALE GENOMIC DNA]</scope>
    <source>
        <strain evidence="7 8">HTCC2155</strain>
    </source>
</reference>
<evidence type="ECO:0000256" key="1">
    <source>
        <dbReference type="ARBA" id="ARBA00022670"/>
    </source>
</evidence>
<dbReference type="InterPro" id="IPR020891">
    <property type="entry name" value="UPF0758_CS"/>
</dbReference>
<feature type="domain" description="MPN" evidence="6">
    <location>
        <begin position="32"/>
        <end position="161"/>
    </location>
</feature>
<evidence type="ECO:0000313" key="7">
    <source>
        <dbReference type="EMBL" id="EDM26143.1"/>
    </source>
</evidence>
<keyword evidence="4" id="KW-0862">Zinc</keyword>
<dbReference type="STRING" id="313628.LNTAR_16388"/>
<name>A6DQ92_9BACT</name>
<evidence type="ECO:0000256" key="5">
    <source>
        <dbReference type="ARBA" id="ARBA00023049"/>
    </source>
</evidence>
<dbReference type="GO" id="GO:0006508">
    <property type="term" value="P:proteolysis"/>
    <property type="evidence" value="ECO:0007669"/>
    <property type="project" value="UniProtKB-KW"/>
</dbReference>
<dbReference type="RefSeq" id="WP_007280021.1">
    <property type="nucleotide sequence ID" value="NZ_ABCK01000019.1"/>
</dbReference>
<dbReference type="InterPro" id="IPR037518">
    <property type="entry name" value="MPN"/>
</dbReference>
<dbReference type="PROSITE" id="PS50249">
    <property type="entry name" value="MPN"/>
    <property type="match status" value="1"/>
</dbReference>
<evidence type="ECO:0000259" key="6">
    <source>
        <dbReference type="PROSITE" id="PS50249"/>
    </source>
</evidence>
<proteinExistence type="predicted"/>
<dbReference type="GO" id="GO:0046872">
    <property type="term" value="F:metal ion binding"/>
    <property type="evidence" value="ECO:0007669"/>
    <property type="project" value="UniProtKB-KW"/>
</dbReference>
<dbReference type="PROSITE" id="PS01302">
    <property type="entry name" value="UPF0758"/>
    <property type="match status" value="1"/>
</dbReference>
<dbReference type="AlphaFoldDB" id="A6DQ92"/>
<dbReference type="GO" id="GO:0008237">
    <property type="term" value="F:metallopeptidase activity"/>
    <property type="evidence" value="ECO:0007669"/>
    <property type="project" value="UniProtKB-KW"/>
</dbReference>
<keyword evidence="3" id="KW-0378">Hydrolase</keyword>
<dbReference type="EMBL" id="ABCK01000019">
    <property type="protein sequence ID" value="EDM26143.1"/>
    <property type="molecule type" value="Genomic_DNA"/>
</dbReference>
<gene>
    <name evidence="7" type="ORF">LNTAR_16388</name>
</gene>
<accession>A6DQ92</accession>
<organism evidence="7 8">
    <name type="scientific">Lentisphaera araneosa HTCC2155</name>
    <dbReference type="NCBI Taxonomy" id="313628"/>
    <lineage>
        <taxon>Bacteria</taxon>
        <taxon>Pseudomonadati</taxon>
        <taxon>Lentisphaerota</taxon>
        <taxon>Lentisphaeria</taxon>
        <taxon>Lentisphaerales</taxon>
        <taxon>Lentisphaeraceae</taxon>
        <taxon>Lentisphaera</taxon>
    </lineage>
</organism>
<dbReference type="PANTHER" id="PTHR30471">
    <property type="entry name" value="DNA REPAIR PROTEIN RADC"/>
    <property type="match status" value="1"/>
</dbReference>
<keyword evidence="5" id="KW-0482">Metalloprotease</keyword>
<dbReference type="SUPFAM" id="SSF102712">
    <property type="entry name" value="JAB1/MPN domain"/>
    <property type="match status" value="1"/>
</dbReference>
<evidence type="ECO:0000313" key="8">
    <source>
        <dbReference type="Proteomes" id="UP000004947"/>
    </source>
</evidence>
<keyword evidence="8" id="KW-1185">Reference proteome</keyword>
<evidence type="ECO:0000256" key="3">
    <source>
        <dbReference type="ARBA" id="ARBA00022801"/>
    </source>
</evidence>
<evidence type="ECO:0000256" key="4">
    <source>
        <dbReference type="ARBA" id="ARBA00022833"/>
    </source>
</evidence>
<dbReference type="PANTHER" id="PTHR30471:SF3">
    <property type="entry name" value="UPF0758 PROTEIN YEES-RELATED"/>
    <property type="match status" value="1"/>
</dbReference>
<dbReference type="Pfam" id="PF04002">
    <property type="entry name" value="RadC"/>
    <property type="match status" value="1"/>
</dbReference>
<keyword evidence="2" id="KW-0479">Metal-binding</keyword>
<sequence length="169" mass="18936">MQPELIKFPVKEHWAYEVKAVRQPVPGLKPVQANQPEAVFDFLKTIGVADEAQEVFIVLVLNTKNFITGYCEVSRGLVDRTHVACREVFRPALINGASKIIVVHNHPSGVLTPSHQDRTITNNLQEAGELLGVEVIDHLIVGYCLNKQKHHFLSFRQEGFMSISKQQAA</sequence>
<comment type="caution">
    <text evidence="7">The sequence shown here is derived from an EMBL/GenBank/DDBJ whole genome shotgun (WGS) entry which is preliminary data.</text>
</comment>
<protein>
    <submittedName>
        <fullName evidence="7">DNA repair protein RadC</fullName>
    </submittedName>
</protein>
<dbReference type="eggNOG" id="COG2003">
    <property type="taxonomic scope" value="Bacteria"/>
</dbReference>
<evidence type="ECO:0000256" key="2">
    <source>
        <dbReference type="ARBA" id="ARBA00022723"/>
    </source>
</evidence>
<dbReference type="InterPro" id="IPR001405">
    <property type="entry name" value="UPF0758"/>
</dbReference>
<dbReference type="InterPro" id="IPR025657">
    <property type="entry name" value="RadC_JAB"/>
</dbReference>
<keyword evidence="1" id="KW-0645">Protease</keyword>
<dbReference type="CDD" id="cd08071">
    <property type="entry name" value="MPN_DUF2466"/>
    <property type="match status" value="1"/>
</dbReference>
<dbReference type="Gene3D" id="3.40.140.10">
    <property type="entry name" value="Cytidine Deaminase, domain 2"/>
    <property type="match status" value="1"/>
</dbReference>